<dbReference type="InterPro" id="IPR022275">
    <property type="entry name" value="NHPM_bacteriocin_SS_HylD"/>
</dbReference>
<dbReference type="InterPro" id="IPR058625">
    <property type="entry name" value="MdtA-like_BSH"/>
</dbReference>
<evidence type="ECO:0000256" key="3">
    <source>
        <dbReference type="SAM" id="Coils"/>
    </source>
</evidence>
<dbReference type="Proteomes" id="UP000186868">
    <property type="component" value="Unassembled WGS sequence"/>
</dbReference>
<dbReference type="AlphaFoldDB" id="A0A1U7HFA8"/>
<dbReference type="GO" id="GO:0030313">
    <property type="term" value="C:cell envelope"/>
    <property type="evidence" value="ECO:0007669"/>
    <property type="project" value="UniProtKB-SubCell"/>
</dbReference>
<evidence type="ECO:0000313" key="6">
    <source>
        <dbReference type="Proteomes" id="UP000186868"/>
    </source>
</evidence>
<dbReference type="Pfam" id="PF25917">
    <property type="entry name" value="BSH_RND"/>
    <property type="match status" value="1"/>
</dbReference>
<dbReference type="InterPro" id="IPR050465">
    <property type="entry name" value="UPF0194_transport"/>
</dbReference>
<dbReference type="PRINTS" id="PR01490">
    <property type="entry name" value="RTXTOXIND"/>
</dbReference>
<comment type="caution">
    <text evidence="5">The sequence shown here is derived from an EMBL/GenBank/DDBJ whole genome shotgun (WGS) entry which is preliminary data.</text>
</comment>
<dbReference type="OrthoDB" id="8439633at2"/>
<keyword evidence="2 3" id="KW-0175">Coiled coil</keyword>
<accession>A0A1U7HFA8</accession>
<protein>
    <submittedName>
        <fullName evidence="5">NHLP bacteriocin system secretion protein</fullName>
    </submittedName>
</protein>
<dbReference type="Gene3D" id="1.10.287.470">
    <property type="entry name" value="Helix hairpin bin"/>
    <property type="match status" value="1"/>
</dbReference>
<sequence length="478" mass="52669">MVTEKSNLFRQKALERSASPERLDRLVQVVSPKHWLPLTALGTLVAAGLSWSILGRVPIAVSGQGVLVYPSKVVSFQSSSSGQLQTVNVQVGDYVKKGQVLATIDKSDIKKQLQQQRDKLVELQAQDRDAKLLQYQRTQLAKVAIAQQRQGILQNLRVTQELSPILRDKGLLALEQQRLDLRQRLQDSQALAPTLKERLERRKWLQNEGAISQDTVLEAQQTYLDGLARIADIKSQLKALDVRQVEAETSYRQNLNQIVSLQAQLKDLDTQEKTLAEQDFQASINRQNQILETKRIIGQLELQAKGSQITSKYSGRILELAVAPGQVLSEGTRLGSIAAEAPSAKLVGVAFLPVSEGKKIQKGMKMQITPTTVQRERYGGIVGTVTNVSAFPVTKDGALSLVGNPDLVQSLMSQGPQIQVFAELQPDKSTFSGYQWSSSKGPQVKISPGTTTAVRVTVEERAPITFVLPILRSWSGID</sequence>
<dbReference type="Gene3D" id="2.40.50.100">
    <property type="match status" value="1"/>
</dbReference>
<evidence type="ECO:0000256" key="1">
    <source>
        <dbReference type="ARBA" id="ARBA00004196"/>
    </source>
</evidence>
<keyword evidence="6" id="KW-1185">Reference proteome</keyword>
<reference evidence="5 6" key="1">
    <citation type="submission" date="2016-11" db="EMBL/GenBank/DDBJ databases">
        <title>Draft Genome Sequences of Nine Cyanobacterial Strains from Diverse Habitats.</title>
        <authorList>
            <person name="Zhu T."/>
            <person name="Hou S."/>
            <person name="Lu X."/>
            <person name="Hess W.R."/>
        </authorList>
    </citation>
    <scope>NUCLEOTIDE SEQUENCE [LARGE SCALE GENOMIC DNA]</scope>
    <source>
        <strain evidence="5 6">NIES-593</strain>
    </source>
</reference>
<dbReference type="STRING" id="1921803.NIES593_13630"/>
<feature type="coiled-coil region" evidence="3">
    <location>
        <begin position="251"/>
        <end position="278"/>
    </location>
</feature>
<evidence type="ECO:0000259" key="4">
    <source>
        <dbReference type="Pfam" id="PF25917"/>
    </source>
</evidence>
<comment type="subcellular location">
    <subcellularLocation>
        <location evidence="1">Cell envelope</location>
    </subcellularLocation>
</comment>
<name>A0A1U7HFA8_9CYAN</name>
<organism evidence="5 6">
    <name type="scientific">Hydrococcus rivularis NIES-593</name>
    <dbReference type="NCBI Taxonomy" id="1921803"/>
    <lineage>
        <taxon>Bacteria</taxon>
        <taxon>Bacillati</taxon>
        <taxon>Cyanobacteriota</taxon>
        <taxon>Cyanophyceae</taxon>
        <taxon>Pleurocapsales</taxon>
        <taxon>Hydrococcaceae</taxon>
        <taxon>Hydrococcus</taxon>
    </lineage>
</organism>
<evidence type="ECO:0000313" key="5">
    <source>
        <dbReference type="EMBL" id="OKH22231.1"/>
    </source>
</evidence>
<dbReference type="EMBL" id="MRCB01000015">
    <property type="protein sequence ID" value="OKH22231.1"/>
    <property type="molecule type" value="Genomic_DNA"/>
</dbReference>
<dbReference type="SUPFAM" id="SSF111369">
    <property type="entry name" value="HlyD-like secretion proteins"/>
    <property type="match status" value="1"/>
</dbReference>
<dbReference type="NCBIfam" id="TIGR03794">
    <property type="entry name" value="NHLM_micro_HlyD"/>
    <property type="match status" value="1"/>
</dbReference>
<dbReference type="PANTHER" id="PTHR32347">
    <property type="entry name" value="EFFLUX SYSTEM COMPONENT YKNX-RELATED"/>
    <property type="match status" value="1"/>
</dbReference>
<evidence type="ECO:0000256" key="2">
    <source>
        <dbReference type="ARBA" id="ARBA00023054"/>
    </source>
</evidence>
<proteinExistence type="predicted"/>
<dbReference type="RefSeq" id="WP_073600105.1">
    <property type="nucleotide sequence ID" value="NZ_MRCB01000015.1"/>
</dbReference>
<gene>
    <name evidence="5" type="ORF">NIES593_13630</name>
</gene>
<feature type="domain" description="Multidrug resistance protein MdtA-like barrel-sandwich hybrid" evidence="4">
    <location>
        <begin position="73"/>
        <end position="334"/>
    </location>
</feature>